<dbReference type="EMBL" id="BPQG01000015">
    <property type="protein sequence ID" value="GJD43449.1"/>
    <property type="molecule type" value="Genomic_DNA"/>
</dbReference>
<dbReference type="Proteomes" id="UP001055117">
    <property type="component" value="Unassembled WGS sequence"/>
</dbReference>
<gene>
    <name evidence="1" type="ORF">AFCDBAGC_1301</name>
</gene>
<evidence type="ECO:0000313" key="1">
    <source>
        <dbReference type="EMBL" id="GJD43449.1"/>
    </source>
</evidence>
<sequence>MQRLRLKIRRCEAEGCAGFRKPYRPEAEGLLALPQHEFGLGVMALVGALRHREHRSVPEIHAIMRDRSVPIAERSVTNLLDRYDEIMSSWLGDPQHLRRPLGGQDRIVLALDGLQPDIGHEVLWGYATVSRGRSCWRAACCRGPRRI</sequence>
<accession>A0ABQ4QEG6</accession>
<organism evidence="1 2">
    <name type="scientific">Methylobacterium cerastii</name>
    <dbReference type="NCBI Taxonomy" id="932741"/>
    <lineage>
        <taxon>Bacteria</taxon>
        <taxon>Pseudomonadati</taxon>
        <taxon>Pseudomonadota</taxon>
        <taxon>Alphaproteobacteria</taxon>
        <taxon>Hyphomicrobiales</taxon>
        <taxon>Methylobacteriaceae</taxon>
        <taxon>Methylobacterium</taxon>
    </lineage>
</organism>
<name>A0ABQ4QEG6_9HYPH</name>
<evidence type="ECO:0000313" key="2">
    <source>
        <dbReference type="Proteomes" id="UP001055117"/>
    </source>
</evidence>
<evidence type="ECO:0008006" key="3">
    <source>
        <dbReference type="Google" id="ProtNLM"/>
    </source>
</evidence>
<proteinExistence type="predicted"/>
<protein>
    <recommendedName>
        <fullName evidence="3">Transposase</fullName>
    </recommendedName>
</protein>
<reference evidence="1 2" key="1">
    <citation type="journal article" date="2021" name="Front. Microbiol.">
        <title>Comprehensive Comparative Genomics and Phenotyping of Methylobacterium Species.</title>
        <authorList>
            <person name="Alessa O."/>
            <person name="Ogura Y."/>
            <person name="Fujitani Y."/>
            <person name="Takami H."/>
            <person name="Hayashi T."/>
            <person name="Sahin N."/>
            <person name="Tani A."/>
        </authorList>
    </citation>
    <scope>NUCLEOTIDE SEQUENCE [LARGE SCALE GENOMIC DNA]</scope>
    <source>
        <strain evidence="1 2">DSM 23679</strain>
    </source>
</reference>
<keyword evidence="2" id="KW-1185">Reference proteome</keyword>
<comment type="caution">
    <text evidence="1">The sequence shown here is derived from an EMBL/GenBank/DDBJ whole genome shotgun (WGS) entry which is preliminary data.</text>
</comment>